<protein>
    <recommendedName>
        <fullName evidence="2">Fibronectin type-III domain-containing protein</fullName>
    </recommendedName>
</protein>
<evidence type="ECO:0000313" key="4">
    <source>
        <dbReference type="Proteomes" id="UP000178943"/>
    </source>
</evidence>
<accession>A0A1F5VKA7</accession>
<gene>
    <name evidence="3" type="ORF">A2Y62_02025</name>
</gene>
<dbReference type="InterPro" id="IPR003961">
    <property type="entry name" value="FN3_dom"/>
</dbReference>
<dbReference type="PROSITE" id="PS50853">
    <property type="entry name" value="FN3"/>
    <property type="match status" value="1"/>
</dbReference>
<dbReference type="EMBL" id="MFGW01000155">
    <property type="protein sequence ID" value="OGF63648.1"/>
    <property type="molecule type" value="Genomic_DNA"/>
</dbReference>
<dbReference type="SUPFAM" id="SSF49265">
    <property type="entry name" value="Fibronectin type III"/>
    <property type="match status" value="1"/>
</dbReference>
<dbReference type="SUPFAM" id="SSF55486">
    <property type="entry name" value="Metalloproteases ('zincins'), catalytic domain"/>
    <property type="match status" value="1"/>
</dbReference>
<proteinExistence type="predicted"/>
<organism evidence="3 4">
    <name type="scientific">Candidatus Fischerbacteria bacterium RBG_13_37_8</name>
    <dbReference type="NCBI Taxonomy" id="1817863"/>
    <lineage>
        <taxon>Bacteria</taxon>
        <taxon>Candidatus Fischeribacteriota</taxon>
    </lineage>
</organism>
<evidence type="ECO:0000256" key="1">
    <source>
        <dbReference type="SAM" id="MobiDB-lite"/>
    </source>
</evidence>
<dbReference type="Pfam" id="PF20773">
    <property type="entry name" value="InhA-like_MAM"/>
    <property type="match status" value="1"/>
</dbReference>
<dbReference type="InterPro" id="IPR013783">
    <property type="entry name" value="Ig-like_fold"/>
</dbReference>
<comment type="caution">
    <text evidence="3">The sequence shown here is derived from an EMBL/GenBank/DDBJ whole genome shotgun (WGS) entry which is preliminary data.</text>
</comment>
<dbReference type="SMART" id="SM00060">
    <property type="entry name" value="FN3"/>
    <property type="match status" value="3"/>
</dbReference>
<evidence type="ECO:0000259" key="2">
    <source>
        <dbReference type="PROSITE" id="PS50853"/>
    </source>
</evidence>
<dbReference type="Gene3D" id="2.60.40.10">
    <property type="entry name" value="Immunoglobulins"/>
    <property type="match status" value="2"/>
</dbReference>
<dbReference type="Proteomes" id="UP000178943">
    <property type="component" value="Unassembled WGS sequence"/>
</dbReference>
<dbReference type="STRING" id="1817863.A2Y62_02025"/>
<sequence length="1297" mass="137715">MKIYGKGIVLLVLVLLMVLAVTTMTYAFRAKNAKNDIERLEFMEENLYISLTNTPIADVLAQLANRAEWEHFLSNNKNSHVYIDVRSGRPTSIIVVKPIIPGSGDMNTLTMQDISMKLGYEVRQIGSNEVRQLIRDFIRENANLLGINPAEIGDVNAVNTDGDYIWDIYVNRKVNGIPVRDANMVFVINHGNLVLYGVEKWGTIDVNIVPAISKEQAIANGFAMIGGLTENDTFLKEGHLELVPYSPTSYTAVLGTGYGYHLVWAYTFTRDGYHPTWEMLVDAHSGKVLSFQDLNQYALRKIVGMAYPLSNDNCSPQGIAYKSPMSYTDTGFAAPNNYTSINGLYDWTSGTATTTLSGRYVDITDNCGAISEASATGDIDMLGANGDHDCTYPSGHSAGDTSSSRSAASEVPQINRMAASWVNYSWLTTSLVCNVNIVSTCNAYWNGTINFFRSGGGCGNTGEIAAVFDHEWAHGIDDNDPNGTISQPGEVPADVQANQRLHTSCTGEGFWLTYATGCSPWQCPSSGVVSGNNCSGYGDCCLDCTGIRDADYAKHASGIPHTPVNFVCALCGSGGGTPCGKETHCENAPGAEAQWDLVARDLQAAPFNFDKQTAFEFGNKMIFQGSADVIAWYTCSCASSTSDGCGATNGYMQFITKEDDDGNINNGTPHMTAIYNAWNRHAIACATPTVQNSGCSTGPTGAPVLTATPVSNGAQLSWTAVPNAANYYVMKSIGPLGCDLGKIKIATVSGTTYTDQALDCYGSHYAIWPVGSNTACLGKTSNCVSIVAPVGAPTNVTATGTAANQVTVSWTAVTGATGYNVYRKYTLCGVVNETQIAGPITTTSYVDNGVAGGVTYQYSVSAISTQCGEHAKSGWVSVVPTGDCTLSPCFAGATSVVDNKTASCALTVNWSSGGTSSCGGYPTLKYNIYKSTDPVFVPGPSNLLVNCQTGTSYLDTNVTYGTTYYYVVRAEDSRTGGAGPCNGGNTESNMVKRSGTPTGIPQIGTLTFPFETGLDGWTIEGGTWTLSTARYNPGGSTASVHSSQALNLQCDYLVSPVITPSASTTLTLANWYDIEIFSGGYWYDRCNVWAVQGATHTLLTPASGKAYSTGTYYNWGYCSMGTNPGWCGAGTAQAWGDSVFDLSTYNGQDIQIEIRYMTDDLTAGEGVYVDDISLTGVLAPTSCTTGTQPPGKVLNNLTVAKSGANLNLAWTAPGGTCVPTGYGLYRGALPFTVYNHASLNCAITGTSTSTAQDTGSYYYLVVPLNASNEGSYGVDSSNVERPQGTTPCHAQDLTSCN</sequence>
<feature type="domain" description="Fibronectin type-III" evidence="2">
    <location>
        <begin position="792"/>
        <end position="888"/>
    </location>
</feature>
<feature type="region of interest" description="Disordered" evidence="1">
    <location>
        <begin position="1272"/>
        <end position="1297"/>
    </location>
</feature>
<dbReference type="InterPro" id="IPR036116">
    <property type="entry name" value="FN3_sf"/>
</dbReference>
<name>A0A1F5VKA7_9BACT</name>
<reference evidence="3 4" key="1">
    <citation type="journal article" date="2016" name="Nat. Commun.">
        <title>Thousands of microbial genomes shed light on interconnected biogeochemical processes in an aquifer system.</title>
        <authorList>
            <person name="Anantharaman K."/>
            <person name="Brown C.T."/>
            <person name="Hug L.A."/>
            <person name="Sharon I."/>
            <person name="Castelle C.J."/>
            <person name="Probst A.J."/>
            <person name="Thomas B.C."/>
            <person name="Singh A."/>
            <person name="Wilkins M.J."/>
            <person name="Karaoz U."/>
            <person name="Brodie E.L."/>
            <person name="Williams K.H."/>
            <person name="Hubbard S.S."/>
            <person name="Banfield J.F."/>
        </authorList>
    </citation>
    <scope>NUCLEOTIDE SEQUENCE [LARGE SCALE GENOMIC DNA]</scope>
</reference>
<dbReference type="CDD" id="cd00063">
    <property type="entry name" value="FN3"/>
    <property type="match status" value="1"/>
</dbReference>
<evidence type="ECO:0000313" key="3">
    <source>
        <dbReference type="EMBL" id="OGF63648.1"/>
    </source>
</evidence>